<dbReference type="InterPro" id="IPR050979">
    <property type="entry name" value="LD-transpeptidase"/>
</dbReference>
<dbReference type="PANTHER" id="PTHR30582">
    <property type="entry name" value="L,D-TRANSPEPTIDASE"/>
    <property type="match status" value="1"/>
</dbReference>
<dbReference type="Proteomes" id="UP000013378">
    <property type="component" value="Unassembled WGS sequence"/>
</dbReference>
<comment type="caution">
    <text evidence="11">The sequence shown here is derived from an EMBL/GenBank/DDBJ whole genome shotgun (WGS) entry which is preliminary data.</text>
</comment>
<organism evidence="11 12">
    <name type="scientific">Caldisalinibacter kiritimatiensis</name>
    <dbReference type="NCBI Taxonomy" id="1304284"/>
    <lineage>
        <taxon>Bacteria</taxon>
        <taxon>Bacillati</taxon>
        <taxon>Bacillota</taxon>
        <taxon>Tissierellia</taxon>
        <taxon>Tissierellales</taxon>
        <taxon>Thermohalobacteraceae</taxon>
        <taxon>Caldisalinibacter</taxon>
    </lineage>
</organism>
<dbReference type="CDD" id="cd16913">
    <property type="entry name" value="YkuD_like"/>
    <property type="match status" value="1"/>
</dbReference>
<dbReference type="InterPro" id="IPR036366">
    <property type="entry name" value="PGBDSf"/>
</dbReference>
<dbReference type="InterPro" id="IPR005490">
    <property type="entry name" value="LD_TPept_cat_dom"/>
</dbReference>
<name>R1AV46_9FIRM</name>
<dbReference type="SUPFAM" id="SSF47090">
    <property type="entry name" value="PGBD-like"/>
    <property type="match status" value="1"/>
</dbReference>
<evidence type="ECO:0000256" key="3">
    <source>
        <dbReference type="ARBA" id="ARBA00022676"/>
    </source>
</evidence>
<comment type="similarity">
    <text evidence="2">Belongs to the YkuD family.</text>
</comment>
<proteinExistence type="inferred from homology"/>
<keyword evidence="6 9" id="KW-0133">Cell shape</keyword>
<keyword evidence="12" id="KW-1185">Reference proteome</keyword>
<keyword evidence="8 9" id="KW-0961">Cell wall biogenesis/degradation</keyword>
<evidence type="ECO:0000256" key="5">
    <source>
        <dbReference type="ARBA" id="ARBA00022801"/>
    </source>
</evidence>
<keyword evidence="3" id="KW-0328">Glycosyltransferase</keyword>
<keyword evidence="5" id="KW-0378">Hydrolase</keyword>
<evidence type="ECO:0000259" key="10">
    <source>
        <dbReference type="PROSITE" id="PS52029"/>
    </source>
</evidence>
<evidence type="ECO:0000256" key="6">
    <source>
        <dbReference type="ARBA" id="ARBA00022960"/>
    </source>
</evidence>
<dbReference type="InterPro" id="IPR002477">
    <property type="entry name" value="Peptidoglycan-bd-like"/>
</dbReference>
<dbReference type="eggNOG" id="COG1376">
    <property type="taxonomic scope" value="Bacteria"/>
</dbReference>
<dbReference type="STRING" id="1304284.L21TH_0940"/>
<gene>
    <name evidence="11" type="ORF">L21TH_0940</name>
</gene>
<dbReference type="GO" id="GO:0018104">
    <property type="term" value="P:peptidoglycan-protein cross-linking"/>
    <property type="evidence" value="ECO:0007669"/>
    <property type="project" value="TreeGrafter"/>
</dbReference>
<keyword evidence="4" id="KW-0808">Transferase</keyword>
<dbReference type="PANTHER" id="PTHR30582:SF24">
    <property type="entry name" value="L,D-TRANSPEPTIDASE ERFK_SRFK-RELATED"/>
    <property type="match status" value="1"/>
</dbReference>
<dbReference type="InterPro" id="IPR036365">
    <property type="entry name" value="PGBD-like_sf"/>
</dbReference>
<evidence type="ECO:0000256" key="1">
    <source>
        <dbReference type="ARBA" id="ARBA00004752"/>
    </source>
</evidence>
<dbReference type="PATRIC" id="fig|1304284.3.peg.926"/>
<dbReference type="Pfam" id="PF01471">
    <property type="entry name" value="PG_binding_1"/>
    <property type="match status" value="1"/>
</dbReference>
<dbReference type="Gene3D" id="2.40.440.10">
    <property type="entry name" value="L,D-transpeptidase catalytic domain-like"/>
    <property type="match status" value="1"/>
</dbReference>
<feature type="active site" description="Proton donor/acceptor" evidence="9">
    <location>
        <position position="135"/>
    </location>
</feature>
<evidence type="ECO:0000256" key="4">
    <source>
        <dbReference type="ARBA" id="ARBA00022679"/>
    </source>
</evidence>
<dbReference type="PROSITE" id="PS52029">
    <property type="entry name" value="LD_TPASE"/>
    <property type="match status" value="1"/>
</dbReference>
<dbReference type="GO" id="GO:0071972">
    <property type="term" value="F:peptidoglycan L,D-transpeptidase activity"/>
    <property type="evidence" value="ECO:0007669"/>
    <property type="project" value="TreeGrafter"/>
</dbReference>
<sequence length="256" mass="29410">MLKKRTMLLTLSFICVFTVIILGNLVDVDFSKFITNKYSDVKGLYNENKHIDQKNIDEQLNKDDLAILVDIDRKYLYVLDTKKNKVIKKYIVATGKPSTPTPTGTYKIIQKAKWGGGFGSRWMRLNVPWGQYGIHGTDKPNSIGYNASYGCVRMRNKDIEELYKMIKYNTTVVLYRGIFGPFGYGFRILAPGDRGEDVKEVQKRLKMKGYYYGALDGIYGNGMKMALMRFLKDNDMPMTDRIGYSVYKKLGIVLME</sequence>
<dbReference type="AlphaFoldDB" id="R1AV46"/>
<dbReference type="Pfam" id="PF03734">
    <property type="entry name" value="YkuD"/>
    <property type="match status" value="1"/>
</dbReference>
<reference evidence="11 12" key="1">
    <citation type="journal article" date="2015" name="Geomicrobiol. J.">
        <title>Caldisalinibacter kiritimatiensis gen. nov., sp. nov., a moderately thermohalophilic thiosulfate-reducing bacterium from a hypersaline microbial mat.</title>
        <authorList>
            <person name="Ben Hania W."/>
            <person name="Joseph M."/>
            <person name="Fiebig A."/>
            <person name="Bunk B."/>
            <person name="Klenk H.-P."/>
            <person name="Fardeau M.-L."/>
            <person name="Spring S."/>
        </authorList>
    </citation>
    <scope>NUCLEOTIDE SEQUENCE [LARGE SCALE GENOMIC DNA]</scope>
    <source>
        <strain evidence="11 12">L21-TH-D2</strain>
    </source>
</reference>
<dbReference type="GO" id="GO:0071555">
    <property type="term" value="P:cell wall organization"/>
    <property type="evidence" value="ECO:0007669"/>
    <property type="project" value="UniProtKB-UniRule"/>
</dbReference>
<evidence type="ECO:0000256" key="7">
    <source>
        <dbReference type="ARBA" id="ARBA00022984"/>
    </source>
</evidence>
<feature type="domain" description="L,D-TPase catalytic" evidence="10">
    <location>
        <begin position="65"/>
        <end position="175"/>
    </location>
</feature>
<evidence type="ECO:0000256" key="8">
    <source>
        <dbReference type="ARBA" id="ARBA00023316"/>
    </source>
</evidence>
<dbReference type="Gene3D" id="1.10.101.10">
    <property type="entry name" value="PGBD-like superfamily/PGBD"/>
    <property type="match status" value="1"/>
</dbReference>
<keyword evidence="7 9" id="KW-0573">Peptidoglycan synthesis</keyword>
<evidence type="ECO:0000256" key="9">
    <source>
        <dbReference type="PROSITE-ProRule" id="PRU01373"/>
    </source>
</evidence>
<dbReference type="RefSeq" id="WP_006310606.1">
    <property type="nucleotide sequence ID" value="NZ_ARZA01000091.1"/>
</dbReference>
<comment type="pathway">
    <text evidence="1 9">Cell wall biogenesis; peptidoglycan biosynthesis.</text>
</comment>
<evidence type="ECO:0000313" key="11">
    <source>
        <dbReference type="EMBL" id="EOD01038.1"/>
    </source>
</evidence>
<dbReference type="GO" id="GO:0016757">
    <property type="term" value="F:glycosyltransferase activity"/>
    <property type="evidence" value="ECO:0007669"/>
    <property type="project" value="UniProtKB-KW"/>
</dbReference>
<feature type="active site" description="Nucleophile" evidence="9">
    <location>
        <position position="151"/>
    </location>
</feature>
<dbReference type="eggNOG" id="COG3409">
    <property type="taxonomic scope" value="Bacteria"/>
</dbReference>
<dbReference type="EMBL" id="ARZA01000091">
    <property type="protein sequence ID" value="EOD01038.1"/>
    <property type="molecule type" value="Genomic_DNA"/>
</dbReference>
<dbReference type="UniPathway" id="UPA00219"/>
<protein>
    <submittedName>
        <fullName evidence="11">Putative peptidoglycan binding protein</fullName>
    </submittedName>
</protein>
<evidence type="ECO:0000256" key="2">
    <source>
        <dbReference type="ARBA" id="ARBA00005992"/>
    </source>
</evidence>
<evidence type="ECO:0000313" key="12">
    <source>
        <dbReference type="Proteomes" id="UP000013378"/>
    </source>
</evidence>
<dbReference type="SUPFAM" id="SSF141523">
    <property type="entry name" value="L,D-transpeptidase catalytic domain-like"/>
    <property type="match status" value="1"/>
</dbReference>
<accession>R1AV46</accession>
<dbReference type="GO" id="GO:0008360">
    <property type="term" value="P:regulation of cell shape"/>
    <property type="evidence" value="ECO:0007669"/>
    <property type="project" value="UniProtKB-UniRule"/>
</dbReference>
<dbReference type="InterPro" id="IPR038063">
    <property type="entry name" value="Transpep_catalytic_dom"/>
</dbReference>
<dbReference type="GO" id="GO:0005576">
    <property type="term" value="C:extracellular region"/>
    <property type="evidence" value="ECO:0007669"/>
    <property type="project" value="TreeGrafter"/>
</dbReference>